<dbReference type="EMBL" id="BMAT01001921">
    <property type="protein sequence ID" value="GFR95637.1"/>
    <property type="molecule type" value="Genomic_DNA"/>
</dbReference>
<name>A0AAV4HBT1_9GAST</name>
<keyword evidence="2" id="KW-1133">Transmembrane helix</keyword>
<evidence type="ECO:0008006" key="5">
    <source>
        <dbReference type="Google" id="ProtNLM"/>
    </source>
</evidence>
<sequence length="164" mass="17816">METIDQRLARTRLSVCMHYVLVVLGSLGCCYLSGVAAQMSGDARANSCGGSPFVEGHSHTAFLRDTSSSEVSDEEEDSQNGHGLWTCKRPQDSPSNLPVLATNEATSTRQGPKPTIATTMNRGAMVESVAEAKKKGGVRKKYKGSKKQRKKNKKKKMGKKKKRG</sequence>
<feature type="region of interest" description="Disordered" evidence="1">
    <location>
        <begin position="64"/>
        <end position="164"/>
    </location>
</feature>
<feature type="compositionally biased region" description="Polar residues" evidence="1">
    <location>
        <begin position="103"/>
        <end position="121"/>
    </location>
</feature>
<accession>A0AAV4HBT1</accession>
<reference evidence="3 4" key="1">
    <citation type="journal article" date="2021" name="Elife">
        <title>Chloroplast acquisition without the gene transfer in kleptoplastic sea slugs, Plakobranchus ocellatus.</title>
        <authorList>
            <person name="Maeda T."/>
            <person name="Takahashi S."/>
            <person name="Yoshida T."/>
            <person name="Shimamura S."/>
            <person name="Takaki Y."/>
            <person name="Nagai Y."/>
            <person name="Toyoda A."/>
            <person name="Suzuki Y."/>
            <person name="Arimoto A."/>
            <person name="Ishii H."/>
            <person name="Satoh N."/>
            <person name="Nishiyama T."/>
            <person name="Hasebe M."/>
            <person name="Maruyama T."/>
            <person name="Minagawa J."/>
            <person name="Obokata J."/>
            <person name="Shigenobu S."/>
        </authorList>
    </citation>
    <scope>NUCLEOTIDE SEQUENCE [LARGE SCALE GENOMIC DNA]</scope>
</reference>
<evidence type="ECO:0000313" key="4">
    <source>
        <dbReference type="Proteomes" id="UP000762676"/>
    </source>
</evidence>
<proteinExistence type="predicted"/>
<dbReference type="PROSITE" id="PS51257">
    <property type="entry name" value="PROKAR_LIPOPROTEIN"/>
    <property type="match status" value="1"/>
</dbReference>
<protein>
    <recommendedName>
        <fullName evidence="5">Transmembrane protein</fullName>
    </recommendedName>
</protein>
<evidence type="ECO:0000313" key="3">
    <source>
        <dbReference type="EMBL" id="GFR95637.1"/>
    </source>
</evidence>
<feature type="compositionally biased region" description="Basic residues" evidence="1">
    <location>
        <begin position="135"/>
        <end position="164"/>
    </location>
</feature>
<keyword evidence="2" id="KW-0812">Transmembrane</keyword>
<comment type="caution">
    <text evidence="3">The sequence shown here is derived from an EMBL/GenBank/DDBJ whole genome shotgun (WGS) entry which is preliminary data.</text>
</comment>
<gene>
    <name evidence="3" type="ORF">ElyMa_000949400</name>
</gene>
<keyword evidence="2" id="KW-0472">Membrane</keyword>
<evidence type="ECO:0000256" key="2">
    <source>
        <dbReference type="SAM" id="Phobius"/>
    </source>
</evidence>
<dbReference type="Proteomes" id="UP000762676">
    <property type="component" value="Unassembled WGS sequence"/>
</dbReference>
<keyword evidence="4" id="KW-1185">Reference proteome</keyword>
<organism evidence="3 4">
    <name type="scientific">Elysia marginata</name>
    <dbReference type="NCBI Taxonomy" id="1093978"/>
    <lineage>
        <taxon>Eukaryota</taxon>
        <taxon>Metazoa</taxon>
        <taxon>Spiralia</taxon>
        <taxon>Lophotrochozoa</taxon>
        <taxon>Mollusca</taxon>
        <taxon>Gastropoda</taxon>
        <taxon>Heterobranchia</taxon>
        <taxon>Euthyneura</taxon>
        <taxon>Panpulmonata</taxon>
        <taxon>Sacoglossa</taxon>
        <taxon>Placobranchoidea</taxon>
        <taxon>Plakobranchidae</taxon>
        <taxon>Elysia</taxon>
    </lineage>
</organism>
<dbReference type="AlphaFoldDB" id="A0AAV4HBT1"/>
<evidence type="ECO:0000256" key="1">
    <source>
        <dbReference type="SAM" id="MobiDB-lite"/>
    </source>
</evidence>
<feature type="transmembrane region" description="Helical" evidence="2">
    <location>
        <begin position="12"/>
        <end position="34"/>
    </location>
</feature>